<sequence length="798" mass="93577">MIKLIFIESLILKKMKDRLQQSTHQVQNNVTNITERYQKISENDEKLQTAQFLIESRKDIKKIRKITGKVITLEDVKTRFNKAMRRKKKLVLKSITTSSSESSTQSLINKYKNEEEDELENVKSKVEEFKILDKLMYILYIKKYFDHRKQKNQTISRKSNVVCFESLKFFYDRQSVINMTIDDTFSNNIFESTPLLALFLNKCEIYNGYYHQTRDLTEDDIIQAATNCIEIIIEMNSRAKRLFNDTDGDYYTLIYAKNSKLKALTKEKEFFENEHKILHEFLSNRSKSALQFWSKRSTNEIKKEVKDKEAEIARLQALATENNQKYHQIMQAFLAMFNCFRFKCFKIVETVKTVEDQNLSLSDSDSSGNRRFFLKSAKIGSFRQKRNSISNFENKNTLAKKNSVYPQSNKFLFLKPDLPKPPESALPMSKRKFYKSKHKKGKIVHSSDANQPSSATWTNRLNTNQSKNLLNPSKRMEKIKEISPLKFRNKKSACSHLISFIENTEASKFSASSDSDSEESSHMPSFLDKPKLKVFEEPQYKYVAHNTFKMIATLMKATDALKEFYSIDEEDSYVRESQANLEYQVHKYRLGNFCKLRKKKKYASLNKRNAASSLYTSRKQSVRLSMDQGLEKQEVLSKELSEKEAVVINKAINSFSVFQREEKVFQKNLAQDVTNFKITYKRQIKKLRETKSKLMEQKEFNPSLKLYENKKYYFKSSATAQAFPVSSRKKSLQYSNEIKKKKKKKDPIQEAIRNLPFLEQSRLELKGKIPVEIQKTLNKSQSMAIKDLDKIGRSRKRN</sequence>
<gene>
    <name evidence="3" type="ORF">ECRASSUSDP1_LOCUS26378</name>
</gene>
<dbReference type="Proteomes" id="UP001295684">
    <property type="component" value="Unassembled WGS sequence"/>
</dbReference>
<feature type="coiled-coil region" evidence="1">
    <location>
        <begin position="298"/>
        <end position="325"/>
    </location>
</feature>
<feature type="region of interest" description="Disordered" evidence="2">
    <location>
        <begin position="437"/>
        <end position="468"/>
    </location>
</feature>
<reference evidence="3" key="1">
    <citation type="submission" date="2023-07" db="EMBL/GenBank/DDBJ databases">
        <authorList>
            <consortium name="AG Swart"/>
            <person name="Singh M."/>
            <person name="Singh A."/>
            <person name="Seah K."/>
            <person name="Emmerich C."/>
        </authorList>
    </citation>
    <scope>NUCLEOTIDE SEQUENCE</scope>
    <source>
        <strain evidence="3">DP1</strain>
    </source>
</reference>
<dbReference type="AlphaFoldDB" id="A0AAD1Y5F2"/>
<comment type="caution">
    <text evidence="3">The sequence shown here is derived from an EMBL/GenBank/DDBJ whole genome shotgun (WGS) entry which is preliminary data.</text>
</comment>
<name>A0AAD1Y5F2_EUPCR</name>
<evidence type="ECO:0000256" key="1">
    <source>
        <dbReference type="SAM" id="Coils"/>
    </source>
</evidence>
<feature type="compositionally biased region" description="Polar residues" evidence="2">
    <location>
        <begin position="447"/>
        <end position="468"/>
    </location>
</feature>
<protein>
    <submittedName>
        <fullName evidence="3">Uncharacterized protein</fullName>
    </submittedName>
</protein>
<organism evidence="3 4">
    <name type="scientific">Euplotes crassus</name>
    <dbReference type="NCBI Taxonomy" id="5936"/>
    <lineage>
        <taxon>Eukaryota</taxon>
        <taxon>Sar</taxon>
        <taxon>Alveolata</taxon>
        <taxon>Ciliophora</taxon>
        <taxon>Intramacronucleata</taxon>
        <taxon>Spirotrichea</taxon>
        <taxon>Hypotrichia</taxon>
        <taxon>Euplotida</taxon>
        <taxon>Euplotidae</taxon>
        <taxon>Moneuplotes</taxon>
    </lineage>
</organism>
<proteinExistence type="predicted"/>
<evidence type="ECO:0000313" key="3">
    <source>
        <dbReference type="EMBL" id="CAI2384839.1"/>
    </source>
</evidence>
<accession>A0AAD1Y5F2</accession>
<keyword evidence="1" id="KW-0175">Coiled coil</keyword>
<keyword evidence="4" id="KW-1185">Reference proteome</keyword>
<evidence type="ECO:0000256" key="2">
    <source>
        <dbReference type="SAM" id="MobiDB-lite"/>
    </source>
</evidence>
<evidence type="ECO:0000313" key="4">
    <source>
        <dbReference type="Proteomes" id="UP001295684"/>
    </source>
</evidence>
<dbReference type="EMBL" id="CAMPGE010027188">
    <property type="protein sequence ID" value="CAI2384839.1"/>
    <property type="molecule type" value="Genomic_DNA"/>
</dbReference>